<evidence type="ECO:0000313" key="2">
    <source>
        <dbReference type="Proteomes" id="UP000287166"/>
    </source>
</evidence>
<dbReference type="AlphaFoldDB" id="A0A401GU86"/>
<dbReference type="InParanoid" id="A0A401GU86"/>
<dbReference type="GeneID" id="38782699"/>
<dbReference type="RefSeq" id="XP_027616695.1">
    <property type="nucleotide sequence ID" value="XM_027760894.1"/>
</dbReference>
<name>A0A401GU86_9APHY</name>
<reference evidence="1 2" key="1">
    <citation type="journal article" date="2018" name="Sci. Rep.">
        <title>Genome sequence of the cauliflower mushroom Sparassis crispa (Hanabiratake) and its association with beneficial usage.</title>
        <authorList>
            <person name="Kiyama R."/>
            <person name="Furutani Y."/>
            <person name="Kawaguchi K."/>
            <person name="Nakanishi T."/>
        </authorList>
    </citation>
    <scope>NUCLEOTIDE SEQUENCE [LARGE SCALE GENOMIC DNA]</scope>
</reference>
<gene>
    <name evidence="1" type="ORF">SCP_0803040</name>
</gene>
<organism evidence="1 2">
    <name type="scientific">Sparassis crispa</name>
    <dbReference type="NCBI Taxonomy" id="139825"/>
    <lineage>
        <taxon>Eukaryota</taxon>
        <taxon>Fungi</taxon>
        <taxon>Dikarya</taxon>
        <taxon>Basidiomycota</taxon>
        <taxon>Agaricomycotina</taxon>
        <taxon>Agaricomycetes</taxon>
        <taxon>Polyporales</taxon>
        <taxon>Sparassidaceae</taxon>
        <taxon>Sparassis</taxon>
    </lineage>
</organism>
<accession>A0A401GU86</accession>
<keyword evidence="2" id="KW-1185">Reference proteome</keyword>
<proteinExistence type="predicted"/>
<comment type="caution">
    <text evidence="1">The sequence shown here is derived from an EMBL/GenBank/DDBJ whole genome shotgun (WGS) entry which is preliminary data.</text>
</comment>
<sequence length="212" mass="22109">MHHDLTAVKIYIRSASGRSARQSADACGGLGHGVSSNAASFTLAAYNPNGDNANDTGIPLVVSRTGVTEVTVGPSHGMLSTYSSYRQAPFPELSLVKNALLPRNGAANIGYSTDLSVASGAELEFEFSNSASELPPPAPIYCIVQNFSPAGLADTAMLAVNGAISHFSLCQSLVAMPEGASPLINVVYNATEDNDGLYVYSTCYSVVIHVVY</sequence>
<dbReference type="EMBL" id="BFAD01000008">
    <property type="protein sequence ID" value="GBE85782.1"/>
    <property type="molecule type" value="Genomic_DNA"/>
</dbReference>
<dbReference type="Proteomes" id="UP000287166">
    <property type="component" value="Unassembled WGS sequence"/>
</dbReference>
<evidence type="ECO:0000313" key="1">
    <source>
        <dbReference type="EMBL" id="GBE85782.1"/>
    </source>
</evidence>
<dbReference type="OrthoDB" id="2844016at2759"/>
<protein>
    <submittedName>
        <fullName evidence="1">Uncharacterized protein</fullName>
    </submittedName>
</protein>